<evidence type="ECO:0000313" key="1">
    <source>
        <dbReference type="EMBL" id="KAH9303712.1"/>
    </source>
</evidence>
<organism evidence="1 2">
    <name type="scientific">Taxus chinensis</name>
    <name type="common">Chinese yew</name>
    <name type="synonym">Taxus wallichiana var. chinensis</name>
    <dbReference type="NCBI Taxonomy" id="29808"/>
    <lineage>
        <taxon>Eukaryota</taxon>
        <taxon>Viridiplantae</taxon>
        <taxon>Streptophyta</taxon>
        <taxon>Embryophyta</taxon>
        <taxon>Tracheophyta</taxon>
        <taxon>Spermatophyta</taxon>
        <taxon>Pinopsida</taxon>
        <taxon>Pinidae</taxon>
        <taxon>Conifers II</taxon>
        <taxon>Cupressales</taxon>
        <taxon>Taxaceae</taxon>
        <taxon>Taxus</taxon>
    </lineage>
</organism>
<name>A0AA38CT71_TAXCH</name>
<dbReference type="EMBL" id="JAHRHJ020000008">
    <property type="protein sequence ID" value="KAH9303712.1"/>
    <property type="molecule type" value="Genomic_DNA"/>
</dbReference>
<proteinExistence type="predicted"/>
<protein>
    <submittedName>
        <fullName evidence="1">Uncharacterized protein</fullName>
    </submittedName>
</protein>
<accession>A0AA38CT71</accession>
<feature type="non-terminal residue" evidence="1">
    <location>
        <position position="1"/>
    </location>
</feature>
<dbReference type="AlphaFoldDB" id="A0AA38CT71"/>
<feature type="non-terminal residue" evidence="1">
    <location>
        <position position="60"/>
    </location>
</feature>
<comment type="caution">
    <text evidence="1">The sequence shown here is derived from an EMBL/GenBank/DDBJ whole genome shotgun (WGS) entry which is preliminary data.</text>
</comment>
<gene>
    <name evidence="1" type="ORF">KI387_008116</name>
</gene>
<sequence>KEEPLKIPPTPLEFEEGNASLIEDMIDINIKIDANHKILNLGSLISSREVEVKTKILKDH</sequence>
<dbReference type="Proteomes" id="UP000824469">
    <property type="component" value="Unassembled WGS sequence"/>
</dbReference>
<keyword evidence="2" id="KW-1185">Reference proteome</keyword>
<evidence type="ECO:0000313" key="2">
    <source>
        <dbReference type="Proteomes" id="UP000824469"/>
    </source>
</evidence>
<reference evidence="1 2" key="1">
    <citation type="journal article" date="2021" name="Nat. Plants">
        <title>The Taxus genome provides insights into paclitaxel biosynthesis.</title>
        <authorList>
            <person name="Xiong X."/>
            <person name="Gou J."/>
            <person name="Liao Q."/>
            <person name="Li Y."/>
            <person name="Zhou Q."/>
            <person name="Bi G."/>
            <person name="Li C."/>
            <person name="Du R."/>
            <person name="Wang X."/>
            <person name="Sun T."/>
            <person name="Guo L."/>
            <person name="Liang H."/>
            <person name="Lu P."/>
            <person name="Wu Y."/>
            <person name="Zhang Z."/>
            <person name="Ro D.K."/>
            <person name="Shang Y."/>
            <person name="Huang S."/>
            <person name="Yan J."/>
        </authorList>
    </citation>
    <scope>NUCLEOTIDE SEQUENCE [LARGE SCALE GENOMIC DNA]</scope>
    <source>
        <strain evidence="1">Ta-2019</strain>
    </source>
</reference>